<dbReference type="GO" id="GO:0016829">
    <property type="term" value="F:lyase activity"/>
    <property type="evidence" value="ECO:0007669"/>
    <property type="project" value="UniProtKB-KW"/>
</dbReference>
<dbReference type="Gene3D" id="2.60.120.200">
    <property type="match status" value="1"/>
</dbReference>
<protein>
    <submittedName>
        <fullName evidence="1">Heparin lyase I family protein</fullName>
    </submittedName>
</protein>
<evidence type="ECO:0000313" key="1">
    <source>
        <dbReference type="EMBL" id="MDT0621244.1"/>
    </source>
</evidence>
<gene>
    <name evidence="1" type="ORF">RM520_06390</name>
</gene>
<proteinExistence type="predicted"/>
<dbReference type="EMBL" id="JAVRHU010000001">
    <property type="protein sequence ID" value="MDT0621244.1"/>
    <property type="molecule type" value="Genomic_DNA"/>
</dbReference>
<comment type="caution">
    <text evidence="1">The sequence shown here is derived from an EMBL/GenBank/DDBJ whole genome shotgun (WGS) entry which is preliminary data.</text>
</comment>
<accession>A0ABU3BGE6</accession>
<keyword evidence="1" id="KW-0456">Lyase</keyword>
<organism evidence="1 2">
    <name type="scientific">Croceitalea vernalis</name>
    <dbReference type="NCBI Taxonomy" id="3075599"/>
    <lineage>
        <taxon>Bacteria</taxon>
        <taxon>Pseudomonadati</taxon>
        <taxon>Bacteroidota</taxon>
        <taxon>Flavobacteriia</taxon>
        <taxon>Flavobacteriales</taxon>
        <taxon>Flavobacteriaceae</taxon>
        <taxon>Croceitalea</taxon>
    </lineage>
</organism>
<dbReference type="Proteomes" id="UP001250662">
    <property type="component" value="Unassembled WGS sequence"/>
</dbReference>
<evidence type="ECO:0000313" key="2">
    <source>
        <dbReference type="Proteomes" id="UP001250662"/>
    </source>
</evidence>
<dbReference type="RefSeq" id="WP_311387372.1">
    <property type="nucleotide sequence ID" value="NZ_JAVRHU010000001.1"/>
</dbReference>
<reference evidence="1 2" key="1">
    <citation type="submission" date="2023-09" db="EMBL/GenBank/DDBJ databases">
        <authorList>
            <person name="Rey-Velasco X."/>
        </authorList>
    </citation>
    <scope>NUCLEOTIDE SEQUENCE [LARGE SCALE GENOMIC DNA]</scope>
    <source>
        <strain evidence="1 2">P007</strain>
    </source>
</reference>
<keyword evidence="2" id="KW-1185">Reference proteome</keyword>
<name>A0ABU3BGE6_9FLAO</name>
<sequence>MKNSIQLILKKVAVLVLVFTALLSLSFCSSQEDEQPTTFVPTNTDISVTTSESLLIWIDGNDLIQKLENSISYNYGDASQSQTEKSLVISSDSTSAIASINFKQEFSNLFSDTNVANNSVTISLEKEIIQNNAVILKADGPGNTYDLITSVLAPGNNPIEVPDCNHSEFGNHIDEVFDSELNDNIFRFYIHTTPDNDRCLNFDRQRNEIKTYDKSPDNLLGIENETVVYTWLFKLPEGFQSSPNFTHLHQLKSVGGDFSSMPMYTLTTRKGSPDRLELRYAETDTQITLKQTDLATLIDVWLEVTETISYGASGTYAISIKKVIDGTVLFEYANNDIINWRPEGSFVRPKWGIYRSLLNAQDLRDETILFANFSVEEL</sequence>